<dbReference type="PROSITE" id="PS50005">
    <property type="entry name" value="TPR"/>
    <property type="match status" value="1"/>
</dbReference>
<dbReference type="Proteomes" id="UP000504724">
    <property type="component" value="Chromosome"/>
</dbReference>
<evidence type="ECO:0000256" key="3">
    <source>
        <dbReference type="ARBA" id="ARBA00023139"/>
    </source>
</evidence>
<sequence length="280" mass="32384">MMKKTLLSAFLIGSLSLSGCSTISSLVEKPDEEKKVEDFYEDATEAFENQQWDVAIENYEKLKAYFPYGSYAEQSYLELAYSYYRYDEPESAIRELEEFIRLYPRHSELAYSFYLRALAADSITRSWLDSFLTDPASRDTKSADRAYGYYVELINRFPNSKYAQQAAKRLLVLRNQMARHEIQVANFYMKREAYLAAANRAKRVLEQYPNAAVTGEALKILAFSYDKLGMNQNRDDVLKVYELNRDALGVKTATSHQMDSLAEPNRSTFDSVWEGIKDLF</sequence>
<evidence type="ECO:0000256" key="7">
    <source>
        <dbReference type="PROSITE-ProRule" id="PRU00339"/>
    </source>
</evidence>
<evidence type="ECO:0000256" key="6">
    <source>
        <dbReference type="HAMAP-Rule" id="MF_00922"/>
    </source>
</evidence>
<protein>
    <recommendedName>
        <fullName evidence="6">Outer membrane protein assembly factor BamD</fullName>
    </recommendedName>
</protein>
<comment type="subunit">
    <text evidence="6">Part of the Bam complex.</text>
</comment>
<dbReference type="InterPro" id="IPR011990">
    <property type="entry name" value="TPR-like_helical_dom_sf"/>
</dbReference>
<dbReference type="InterPro" id="IPR017689">
    <property type="entry name" value="BamD"/>
</dbReference>
<dbReference type="RefSeq" id="WP_173285255.1">
    <property type="nucleotide sequence ID" value="NZ_CP054020.1"/>
</dbReference>
<organism evidence="10 11">
    <name type="scientific">Thiomicrorhabdus xiamenensis</name>
    <dbReference type="NCBI Taxonomy" id="2739063"/>
    <lineage>
        <taxon>Bacteria</taxon>
        <taxon>Pseudomonadati</taxon>
        <taxon>Pseudomonadota</taxon>
        <taxon>Gammaproteobacteria</taxon>
        <taxon>Thiotrichales</taxon>
        <taxon>Piscirickettsiaceae</taxon>
        <taxon>Thiomicrorhabdus</taxon>
    </lineage>
</organism>
<keyword evidence="7" id="KW-0802">TPR repeat</keyword>
<comment type="similarity">
    <text evidence="6">Belongs to the BamD family.</text>
</comment>
<dbReference type="InterPro" id="IPR019734">
    <property type="entry name" value="TPR_rpt"/>
</dbReference>
<reference evidence="10 11" key="1">
    <citation type="submission" date="2020-05" db="EMBL/GenBank/DDBJ databases">
        <title>Thiomicrorhabdus sediminis sp.nov. and Thiomicrorhabdus xiamenensis sp.nov., novel sulfur-oxidizing bacteria isolated from coastal sediment.</title>
        <authorList>
            <person name="Liu X."/>
        </authorList>
    </citation>
    <scope>NUCLEOTIDE SEQUENCE [LARGE SCALE GENOMIC DNA]</scope>
    <source>
        <strain evidence="10 11">G2</strain>
    </source>
</reference>
<evidence type="ECO:0000256" key="4">
    <source>
        <dbReference type="ARBA" id="ARBA00023237"/>
    </source>
</evidence>
<dbReference type="SUPFAM" id="SSF48452">
    <property type="entry name" value="TPR-like"/>
    <property type="match status" value="1"/>
</dbReference>
<keyword evidence="1 6" id="KW-0732">Signal</keyword>
<keyword evidence="2 6" id="KW-0472">Membrane</keyword>
<keyword evidence="3 6" id="KW-0564">Palmitate</keyword>
<feature type="domain" description="Outer membrane lipoprotein BamD-like" evidence="9">
    <location>
        <begin position="33"/>
        <end position="236"/>
    </location>
</feature>
<keyword evidence="4 6" id="KW-0998">Cell outer membrane</keyword>
<feature type="signal peptide" evidence="8">
    <location>
        <begin position="1"/>
        <end position="19"/>
    </location>
</feature>
<dbReference type="EMBL" id="CP054020">
    <property type="protein sequence ID" value="QKI89357.1"/>
    <property type="molecule type" value="Genomic_DNA"/>
</dbReference>
<dbReference type="CDD" id="cd15830">
    <property type="entry name" value="BamD"/>
    <property type="match status" value="1"/>
</dbReference>
<dbReference type="AlphaFoldDB" id="A0A7D4NRN0"/>
<dbReference type="PANTHER" id="PTHR37423">
    <property type="entry name" value="SOLUBLE LYTIC MUREIN TRANSGLYCOSYLASE-RELATED"/>
    <property type="match status" value="1"/>
</dbReference>
<feature type="repeat" description="TPR" evidence="7">
    <location>
        <begin position="73"/>
        <end position="106"/>
    </location>
</feature>
<evidence type="ECO:0000256" key="2">
    <source>
        <dbReference type="ARBA" id="ARBA00023136"/>
    </source>
</evidence>
<feature type="chain" id="PRO_5029080862" description="Outer membrane protein assembly factor BamD" evidence="8">
    <location>
        <begin position="20"/>
        <end position="280"/>
    </location>
</feature>
<keyword evidence="5 6" id="KW-0449">Lipoprotein</keyword>
<comment type="function">
    <text evidence="6">Part of the outer membrane protein assembly complex, which is involved in assembly and insertion of beta-barrel proteins into the outer membrane.</text>
</comment>
<dbReference type="GO" id="GO:1990063">
    <property type="term" value="C:Bam protein complex"/>
    <property type="evidence" value="ECO:0007669"/>
    <property type="project" value="TreeGrafter"/>
</dbReference>
<dbReference type="Pfam" id="PF13525">
    <property type="entry name" value="YfiO"/>
    <property type="match status" value="1"/>
</dbReference>
<dbReference type="PANTHER" id="PTHR37423:SF1">
    <property type="entry name" value="OUTER MEMBRANE PROTEIN ASSEMBLY FACTOR BAMD"/>
    <property type="match status" value="1"/>
</dbReference>
<dbReference type="GO" id="GO:0051205">
    <property type="term" value="P:protein insertion into membrane"/>
    <property type="evidence" value="ECO:0007669"/>
    <property type="project" value="UniProtKB-UniRule"/>
</dbReference>
<evidence type="ECO:0000256" key="8">
    <source>
        <dbReference type="SAM" id="SignalP"/>
    </source>
</evidence>
<evidence type="ECO:0000313" key="11">
    <source>
        <dbReference type="Proteomes" id="UP000504724"/>
    </source>
</evidence>
<accession>A0A7D4NRN0</accession>
<name>A0A7D4NRN0_9GAMM</name>
<dbReference type="Gene3D" id="1.25.40.10">
    <property type="entry name" value="Tetratricopeptide repeat domain"/>
    <property type="match status" value="1"/>
</dbReference>
<evidence type="ECO:0000256" key="1">
    <source>
        <dbReference type="ARBA" id="ARBA00022729"/>
    </source>
</evidence>
<evidence type="ECO:0000313" key="10">
    <source>
        <dbReference type="EMBL" id="QKI89357.1"/>
    </source>
</evidence>
<dbReference type="PROSITE" id="PS51257">
    <property type="entry name" value="PROKAR_LIPOPROTEIN"/>
    <property type="match status" value="1"/>
</dbReference>
<dbReference type="HAMAP" id="MF_00922">
    <property type="entry name" value="OM_assembly_BamD"/>
    <property type="match status" value="1"/>
</dbReference>
<dbReference type="GO" id="GO:0043165">
    <property type="term" value="P:Gram-negative-bacterium-type cell outer membrane assembly"/>
    <property type="evidence" value="ECO:0007669"/>
    <property type="project" value="UniProtKB-UniRule"/>
</dbReference>
<dbReference type="KEGG" id="txa:HQN79_07155"/>
<evidence type="ECO:0000256" key="5">
    <source>
        <dbReference type="ARBA" id="ARBA00023288"/>
    </source>
</evidence>
<evidence type="ECO:0000259" key="9">
    <source>
        <dbReference type="Pfam" id="PF13525"/>
    </source>
</evidence>
<comment type="subcellular location">
    <subcellularLocation>
        <location evidence="6">Cell outer membrane</location>
        <topology evidence="6">Lipid-anchor</topology>
    </subcellularLocation>
</comment>
<dbReference type="NCBIfam" id="TIGR03302">
    <property type="entry name" value="OM_YfiO"/>
    <property type="match status" value="1"/>
</dbReference>
<dbReference type="InterPro" id="IPR039565">
    <property type="entry name" value="BamD-like"/>
</dbReference>
<proteinExistence type="inferred from homology"/>
<keyword evidence="11" id="KW-1185">Reference proteome</keyword>
<gene>
    <name evidence="6" type="primary">bamD</name>
    <name evidence="10" type="ORF">HQN79_07155</name>
</gene>